<protein>
    <submittedName>
        <fullName evidence="2">Uncharacterized protein</fullName>
    </submittedName>
</protein>
<sequence>HDSDPDDDDDDGDDGDDVALTPADALQYRVAGLDPQTARPPPPFPHAAATRTEPKLSPAAIQKELASLDPPVYASGLSSTARVTSASSQPPTNLRQHHLGVMTAVMHSCLLKGDYQRAGRAWGMILRGNYHGKSMDVRTSGRWGVGAEILLHRYSQKENNAVDLLFTEEGFKAARDYYERLILEYPYRQTHQRFTNSLTFYPAMFGLWIHEICETKNASIAMIEKSSNNTSDLDDDTAESMSDIEDREAQIIAVKAKELKQAKELAQRLDELFLSPPFDKHADLLRLRGMVSLWIGDL</sequence>
<evidence type="ECO:0000313" key="3">
    <source>
        <dbReference type="Proteomes" id="UP000799438"/>
    </source>
</evidence>
<name>A0A6A6BMD5_9PEZI</name>
<dbReference type="PANTHER" id="PTHR28244">
    <property type="entry name" value="RNA POLYMERASE I-SPECIFIC TRANSCRIPTION INITIATION FACTOR RRN11"/>
    <property type="match status" value="1"/>
</dbReference>
<reference evidence="2" key="1">
    <citation type="journal article" date="2020" name="Stud. Mycol.">
        <title>101 Dothideomycetes genomes: a test case for predicting lifestyles and emergence of pathogens.</title>
        <authorList>
            <person name="Haridas S."/>
            <person name="Albert R."/>
            <person name="Binder M."/>
            <person name="Bloem J."/>
            <person name="Labutti K."/>
            <person name="Salamov A."/>
            <person name="Andreopoulos B."/>
            <person name="Baker S."/>
            <person name="Barry K."/>
            <person name="Bills G."/>
            <person name="Bluhm B."/>
            <person name="Cannon C."/>
            <person name="Castanera R."/>
            <person name="Culley D."/>
            <person name="Daum C."/>
            <person name="Ezra D."/>
            <person name="Gonzalez J."/>
            <person name="Henrissat B."/>
            <person name="Kuo A."/>
            <person name="Liang C."/>
            <person name="Lipzen A."/>
            <person name="Lutzoni F."/>
            <person name="Magnuson J."/>
            <person name="Mondo S."/>
            <person name="Nolan M."/>
            <person name="Ohm R."/>
            <person name="Pangilinan J."/>
            <person name="Park H.-J."/>
            <person name="Ramirez L."/>
            <person name="Alfaro M."/>
            <person name="Sun H."/>
            <person name="Tritt A."/>
            <person name="Yoshinaga Y."/>
            <person name="Zwiers L.-H."/>
            <person name="Turgeon B."/>
            <person name="Goodwin S."/>
            <person name="Spatafora J."/>
            <person name="Crous P."/>
            <person name="Grigoriev I."/>
        </authorList>
    </citation>
    <scope>NUCLEOTIDE SEQUENCE</scope>
    <source>
        <strain evidence="2">CBS 121167</strain>
    </source>
</reference>
<organism evidence="2 3">
    <name type="scientific">Aplosporella prunicola CBS 121167</name>
    <dbReference type="NCBI Taxonomy" id="1176127"/>
    <lineage>
        <taxon>Eukaryota</taxon>
        <taxon>Fungi</taxon>
        <taxon>Dikarya</taxon>
        <taxon>Ascomycota</taxon>
        <taxon>Pezizomycotina</taxon>
        <taxon>Dothideomycetes</taxon>
        <taxon>Dothideomycetes incertae sedis</taxon>
        <taxon>Botryosphaeriales</taxon>
        <taxon>Aplosporellaceae</taxon>
        <taxon>Aplosporella</taxon>
    </lineage>
</organism>
<proteinExistence type="predicted"/>
<gene>
    <name evidence="2" type="ORF">K452DRAFT_196338</name>
</gene>
<feature type="compositionally biased region" description="Acidic residues" evidence="1">
    <location>
        <begin position="1"/>
        <end position="17"/>
    </location>
</feature>
<dbReference type="InterPro" id="IPR053029">
    <property type="entry name" value="RNA_pol_I-specific_init_factor"/>
</dbReference>
<dbReference type="AlphaFoldDB" id="A0A6A6BMD5"/>
<accession>A0A6A6BMD5</accession>
<dbReference type="GO" id="GO:0001181">
    <property type="term" value="F:RNA polymerase I general transcription initiation factor activity"/>
    <property type="evidence" value="ECO:0007669"/>
    <property type="project" value="InterPro"/>
</dbReference>
<dbReference type="PANTHER" id="PTHR28244:SF1">
    <property type="entry name" value="RNA POLYMERASE I-SPECIFIC TRANSCRIPTION INITIATION FACTOR RRN11"/>
    <property type="match status" value="1"/>
</dbReference>
<dbReference type="RefSeq" id="XP_033400918.1">
    <property type="nucleotide sequence ID" value="XM_033535955.1"/>
</dbReference>
<feature type="region of interest" description="Disordered" evidence="1">
    <location>
        <begin position="1"/>
        <end position="53"/>
    </location>
</feature>
<dbReference type="Pfam" id="PF04090">
    <property type="entry name" value="Rrn11"/>
    <property type="match status" value="1"/>
</dbReference>
<feature type="non-terminal residue" evidence="2">
    <location>
        <position position="1"/>
    </location>
</feature>
<dbReference type="GO" id="GO:0070860">
    <property type="term" value="C:RNA polymerase I core factor complex"/>
    <property type="evidence" value="ECO:0007669"/>
    <property type="project" value="TreeGrafter"/>
</dbReference>
<keyword evidence="3" id="KW-1185">Reference proteome</keyword>
<dbReference type="GO" id="GO:0001164">
    <property type="term" value="F:RNA polymerase I core promoter sequence-specific DNA binding"/>
    <property type="evidence" value="ECO:0007669"/>
    <property type="project" value="InterPro"/>
</dbReference>
<evidence type="ECO:0000313" key="2">
    <source>
        <dbReference type="EMBL" id="KAF2145206.1"/>
    </source>
</evidence>
<dbReference type="GO" id="GO:0042790">
    <property type="term" value="P:nucleolar large rRNA transcription by RNA polymerase I"/>
    <property type="evidence" value="ECO:0007669"/>
    <property type="project" value="TreeGrafter"/>
</dbReference>
<dbReference type="GO" id="GO:0017025">
    <property type="term" value="F:TBP-class protein binding"/>
    <property type="evidence" value="ECO:0007669"/>
    <property type="project" value="TreeGrafter"/>
</dbReference>
<evidence type="ECO:0000256" key="1">
    <source>
        <dbReference type="SAM" id="MobiDB-lite"/>
    </source>
</evidence>
<dbReference type="GeneID" id="54293451"/>
<dbReference type="OrthoDB" id="2159786at2759"/>
<dbReference type="EMBL" id="ML995478">
    <property type="protein sequence ID" value="KAF2145206.1"/>
    <property type="molecule type" value="Genomic_DNA"/>
</dbReference>
<dbReference type="Proteomes" id="UP000799438">
    <property type="component" value="Unassembled WGS sequence"/>
</dbReference>
<dbReference type="InterPro" id="IPR007224">
    <property type="entry name" value="TIF_Rrn11"/>
</dbReference>
<feature type="non-terminal residue" evidence="2">
    <location>
        <position position="298"/>
    </location>
</feature>